<dbReference type="Gene3D" id="2.120.10.30">
    <property type="entry name" value="TolB, C-terminal domain"/>
    <property type="match status" value="2"/>
</dbReference>
<organism evidence="5 6">
    <name type="scientific">Granulicella mallensis (strain ATCC BAA-1857 / DSM 23137 / MP5ACTX8)</name>
    <dbReference type="NCBI Taxonomy" id="682795"/>
    <lineage>
        <taxon>Bacteria</taxon>
        <taxon>Pseudomonadati</taxon>
        <taxon>Acidobacteriota</taxon>
        <taxon>Terriglobia</taxon>
        <taxon>Terriglobales</taxon>
        <taxon>Acidobacteriaceae</taxon>
        <taxon>Granulicella</taxon>
    </lineage>
</organism>
<accession>G8NSH9</accession>
<dbReference type="STRING" id="682795.AciX8_4280"/>
<dbReference type="Gene3D" id="1.10.10.10">
    <property type="entry name" value="Winged helix-like DNA-binding domain superfamily/Winged helix DNA-binding domain"/>
    <property type="match status" value="1"/>
</dbReference>
<dbReference type="InterPro" id="IPR036388">
    <property type="entry name" value="WH-like_DNA-bd_sf"/>
</dbReference>
<dbReference type="InterPro" id="IPR016032">
    <property type="entry name" value="Sig_transdc_resp-reg_C-effctor"/>
</dbReference>
<feature type="DNA-binding region" description="OmpR/PhoB-type" evidence="3">
    <location>
        <begin position="19"/>
        <end position="119"/>
    </location>
</feature>
<evidence type="ECO:0000256" key="3">
    <source>
        <dbReference type="PROSITE-ProRule" id="PRU01091"/>
    </source>
</evidence>
<dbReference type="CDD" id="cd00383">
    <property type="entry name" value="trans_reg_C"/>
    <property type="match status" value="1"/>
</dbReference>
<name>G8NSH9_GRAMM</name>
<dbReference type="GO" id="GO:0000160">
    <property type="term" value="P:phosphorelay signal transduction system"/>
    <property type="evidence" value="ECO:0007669"/>
    <property type="project" value="InterPro"/>
</dbReference>
<dbReference type="InterPro" id="IPR011042">
    <property type="entry name" value="6-blade_b-propeller_TolB-like"/>
</dbReference>
<evidence type="ECO:0000256" key="2">
    <source>
        <dbReference type="ARBA" id="ARBA00023125"/>
    </source>
</evidence>
<dbReference type="GO" id="GO:0003677">
    <property type="term" value="F:DNA binding"/>
    <property type="evidence" value="ECO:0007669"/>
    <property type="project" value="UniProtKB-UniRule"/>
</dbReference>
<evidence type="ECO:0000313" key="6">
    <source>
        <dbReference type="Proteomes" id="UP000007113"/>
    </source>
</evidence>
<comment type="similarity">
    <text evidence="1">Belongs to the TolB family.</text>
</comment>
<keyword evidence="6" id="KW-1185">Reference proteome</keyword>
<keyword evidence="2 3" id="KW-0238">DNA-binding</keyword>
<dbReference type="PROSITE" id="PS51755">
    <property type="entry name" value="OMPR_PHOB"/>
    <property type="match status" value="1"/>
</dbReference>
<gene>
    <name evidence="5" type="ordered locus">AciX8_4280</name>
</gene>
<evidence type="ECO:0000313" key="5">
    <source>
        <dbReference type="EMBL" id="AEU38555.1"/>
    </source>
</evidence>
<evidence type="ECO:0000256" key="1">
    <source>
        <dbReference type="ARBA" id="ARBA00009820"/>
    </source>
</evidence>
<sequence length="743" mass="80680">MIKSMTHLFHIPMQTPIANSRLTFGLYEVDLQAGELWKAGFRIKLQGQPFKVLTALLERPGQVVTREELQLRLWGKDTVVDFDHSLGTAINKIREALGDSAENPRFIETLARRGYRFIAPVGYVPAEGTPQPVSEPDKEAASTESAAPALAAIGVQADSRSSVVPVIQTSTARPLWWAIASVALVSVAVAGYLAGTSRATTAPPHITQITHDGHLAPSVNTIENHMASATDGVRLFAPTLENGHAGLAAVSLSGGSVTPMSIPPEVASPALGNISPDGSQLLLRDHLSPESEQPLWIVPTLGGSALRVGNILAHDATWMPDGKEILYAIGNDLYLTHLTGNKPELYASLPGRAFWLRWEPNGKLLRFSMIDPISHTLSLWQLAASDRRPEPVLAGFSNPSSECCGVWANGGRTFVFQSSHGGNTDLWKLSGESTKNPVRLTDGPLEFQSPVAAPNGSRVFFLGVDARSELERVTPNGELVPEKGFLSSAVRVDYTRDGKWVAWTDSAGQLWRANASGEEKLLLTPDTFDVFLAHWSPDGSRLALMAREPGKAWQIYLVGANGNDLAPLLQESRNAADPSWSPDGQSLVFGRINDAMGKENASRTLHIFHLKTNQMEQVPASDGLFSPRWSPDGHYIAALTLDQRQVKLYDVADHTWKALSVPSGADPVWASDSRSLYVHGSLVPAQPIYRVSIPDGHVQEIVRLADSRENDAVDYVFGGLTQDNTPLIRARIFAGNFYSLDLK</sequence>
<protein>
    <submittedName>
        <fullName evidence="5">Transcriptional regulator, CadC</fullName>
    </submittedName>
</protein>
<dbReference type="Proteomes" id="UP000007113">
    <property type="component" value="Chromosome"/>
</dbReference>
<dbReference type="GO" id="GO:0006355">
    <property type="term" value="P:regulation of DNA-templated transcription"/>
    <property type="evidence" value="ECO:0007669"/>
    <property type="project" value="InterPro"/>
</dbReference>
<dbReference type="SMART" id="SM00862">
    <property type="entry name" value="Trans_reg_C"/>
    <property type="match status" value="1"/>
</dbReference>
<dbReference type="InterPro" id="IPR011659">
    <property type="entry name" value="WD40"/>
</dbReference>
<reference evidence="5 6" key="1">
    <citation type="submission" date="2011-11" db="EMBL/GenBank/DDBJ databases">
        <title>Complete sequence of Granulicella mallensis MP5ACTX8.</title>
        <authorList>
            <consortium name="US DOE Joint Genome Institute"/>
            <person name="Lucas S."/>
            <person name="Copeland A."/>
            <person name="Lapidus A."/>
            <person name="Cheng J.-F."/>
            <person name="Goodwin L."/>
            <person name="Pitluck S."/>
            <person name="Peters L."/>
            <person name="Lu M."/>
            <person name="Detter J.C."/>
            <person name="Han C."/>
            <person name="Tapia R."/>
            <person name="Land M."/>
            <person name="Hauser L."/>
            <person name="Kyrpides N."/>
            <person name="Ivanova N."/>
            <person name="Mikhailova N."/>
            <person name="Pagani I."/>
            <person name="Rawat S."/>
            <person name="Mannisto M."/>
            <person name="Haggblom M."/>
            <person name="Woyke T."/>
        </authorList>
    </citation>
    <scope>NUCLEOTIDE SEQUENCE [LARGE SCALE GENOMIC DNA]</scope>
    <source>
        <strain evidence="6">ATCC BAA-1857 / DSM 23137 / MP5ACTX8</strain>
    </source>
</reference>
<dbReference type="InterPro" id="IPR001867">
    <property type="entry name" value="OmpR/PhoB-type_DNA-bd"/>
</dbReference>
<dbReference type="eggNOG" id="COG0823">
    <property type="taxonomic scope" value="Bacteria"/>
</dbReference>
<dbReference type="Pfam" id="PF07676">
    <property type="entry name" value="PD40"/>
    <property type="match status" value="2"/>
</dbReference>
<dbReference type="SUPFAM" id="SSF46894">
    <property type="entry name" value="C-terminal effector domain of the bipartite response regulators"/>
    <property type="match status" value="1"/>
</dbReference>
<feature type="domain" description="OmpR/PhoB-type" evidence="4">
    <location>
        <begin position="19"/>
        <end position="119"/>
    </location>
</feature>
<dbReference type="HOGENOM" id="CLU_021843_0_0_0"/>
<dbReference type="SUPFAM" id="SSF82171">
    <property type="entry name" value="DPP6 N-terminal domain-like"/>
    <property type="match status" value="2"/>
</dbReference>
<dbReference type="AlphaFoldDB" id="G8NSH9"/>
<dbReference type="KEGG" id="gma:AciX8_4280"/>
<dbReference type="EMBL" id="CP003130">
    <property type="protein sequence ID" value="AEU38555.1"/>
    <property type="molecule type" value="Genomic_DNA"/>
</dbReference>
<proteinExistence type="inferred from homology"/>
<dbReference type="PANTHER" id="PTHR36842">
    <property type="entry name" value="PROTEIN TOLB HOMOLOG"/>
    <property type="match status" value="1"/>
</dbReference>
<dbReference type="eggNOG" id="COG3710">
    <property type="taxonomic scope" value="Bacteria"/>
</dbReference>
<dbReference type="PANTHER" id="PTHR36842:SF1">
    <property type="entry name" value="PROTEIN TOLB"/>
    <property type="match status" value="1"/>
</dbReference>
<evidence type="ECO:0000259" key="4">
    <source>
        <dbReference type="PROSITE" id="PS51755"/>
    </source>
</evidence>
<dbReference type="Pfam" id="PF00486">
    <property type="entry name" value="Trans_reg_C"/>
    <property type="match status" value="1"/>
</dbReference>